<evidence type="ECO:0000313" key="12">
    <source>
        <dbReference type="EMBL" id="MBA6116537.1"/>
    </source>
</evidence>
<dbReference type="UniPathway" id="UPA00035">
    <property type="reaction ID" value="UER00042"/>
</dbReference>
<dbReference type="GO" id="GO:0000162">
    <property type="term" value="P:L-tryptophan biosynthetic process"/>
    <property type="evidence" value="ECO:0007669"/>
    <property type="project" value="UniProtKB-UniRule"/>
</dbReference>
<dbReference type="RefSeq" id="WP_054902375.1">
    <property type="nucleotide sequence ID" value="NZ_CP060529.1"/>
</dbReference>
<evidence type="ECO:0000256" key="4">
    <source>
        <dbReference type="ARBA" id="ARBA00012572"/>
    </source>
</evidence>
<comment type="similarity">
    <text evidence="3 10">Belongs to the TrpF family.</text>
</comment>
<evidence type="ECO:0000313" key="13">
    <source>
        <dbReference type="Proteomes" id="UP000553948"/>
    </source>
</evidence>
<evidence type="ECO:0000256" key="6">
    <source>
        <dbReference type="ARBA" id="ARBA00022605"/>
    </source>
</evidence>
<dbReference type="InterPro" id="IPR013785">
    <property type="entry name" value="Aldolase_TIM"/>
</dbReference>
<dbReference type="Gene3D" id="3.20.20.70">
    <property type="entry name" value="Aldolase class I"/>
    <property type="match status" value="1"/>
</dbReference>
<dbReference type="InterPro" id="IPR044643">
    <property type="entry name" value="TrpF_fam"/>
</dbReference>
<dbReference type="NCBIfam" id="NF002299">
    <property type="entry name" value="PRK01222.1-6"/>
    <property type="match status" value="1"/>
</dbReference>
<proteinExistence type="inferred from homology"/>
<comment type="catalytic activity">
    <reaction evidence="1 10">
        <text>N-(5-phospho-beta-D-ribosyl)anthranilate = 1-(2-carboxyphenylamino)-1-deoxy-D-ribulose 5-phosphate</text>
        <dbReference type="Rhea" id="RHEA:21540"/>
        <dbReference type="ChEBI" id="CHEBI:18277"/>
        <dbReference type="ChEBI" id="CHEBI:58613"/>
        <dbReference type="EC" id="5.3.1.24"/>
    </reaction>
</comment>
<accession>A0A7W2L123</accession>
<keyword evidence="6 10" id="KW-0028">Amino-acid biosynthesis</keyword>
<evidence type="ECO:0000256" key="10">
    <source>
        <dbReference type="HAMAP-Rule" id="MF_00135"/>
    </source>
</evidence>
<evidence type="ECO:0000256" key="2">
    <source>
        <dbReference type="ARBA" id="ARBA00004664"/>
    </source>
</evidence>
<keyword evidence="7 10" id="KW-0822">Tryptophan biosynthesis</keyword>
<organism evidence="12 13">
    <name type="scientific">Pseudomonas putida</name>
    <name type="common">Arthrobacter siderocapsulatus</name>
    <dbReference type="NCBI Taxonomy" id="303"/>
    <lineage>
        <taxon>Bacteria</taxon>
        <taxon>Pseudomonadati</taxon>
        <taxon>Pseudomonadota</taxon>
        <taxon>Gammaproteobacteria</taxon>
        <taxon>Pseudomonadales</taxon>
        <taxon>Pseudomonadaceae</taxon>
        <taxon>Pseudomonas</taxon>
    </lineage>
</organism>
<dbReference type="GO" id="GO:0004640">
    <property type="term" value="F:phosphoribosylanthranilate isomerase activity"/>
    <property type="evidence" value="ECO:0007669"/>
    <property type="project" value="UniProtKB-UniRule"/>
</dbReference>
<dbReference type="EC" id="5.3.1.24" evidence="4 10"/>
<gene>
    <name evidence="10" type="primary">trpF</name>
    <name evidence="12" type="ORF">H4C47_12420</name>
</gene>
<keyword evidence="8 10" id="KW-0057">Aromatic amino acid biosynthesis</keyword>
<dbReference type="Pfam" id="PF00697">
    <property type="entry name" value="PRAI"/>
    <property type="match status" value="1"/>
</dbReference>
<dbReference type="CDD" id="cd00405">
    <property type="entry name" value="PRAI"/>
    <property type="match status" value="1"/>
</dbReference>
<evidence type="ECO:0000256" key="9">
    <source>
        <dbReference type="ARBA" id="ARBA00023235"/>
    </source>
</evidence>
<dbReference type="HAMAP" id="MF_00135">
    <property type="entry name" value="PRAI"/>
    <property type="match status" value="1"/>
</dbReference>
<dbReference type="PANTHER" id="PTHR42894">
    <property type="entry name" value="N-(5'-PHOSPHORIBOSYL)ANTHRANILATE ISOMERASE"/>
    <property type="match status" value="1"/>
</dbReference>
<dbReference type="FunFam" id="3.20.20.70:FF:000075">
    <property type="entry name" value="Tryptophan biosynthesis protein TRP1"/>
    <property type="match status" value="1"/>
</dbReference>
<name>A0A7W2L123_PSEPU</name>
<dbReference type="SUPFAM" id="SSF51366">
    <property type="entry name" value="Ribulose-phoshate binding barrel"/>
    <property type="match status" value="1"/>
</dbReference>
<comment type="caution">
    <text evidence="12">The sequence shown here is derived from an EMBL/GenBank/DDBJ whole genome shotgun (WGS) entry which is preliminary data.</text>
</comment>
<evidence type="ECO:0000259" key="11">
    <source>
        <dbReference type="Pfam" id="PF00697"/>
    </source>
</evidence>
<dbReference type="NCBIfam" id="NF002298">
    <property type="entry name" value="PRK01222.1-4"/>
    <property type="match status" value="1"/>
</dbReference>
<feature type="domain" description="N-(5'phosphoribosyl) anthranilate isomerase (PRAI)" evidence="11">
    <location>
        <begin position="7"/>
        <end position="201"/>
    </location>
</feature>
<evidence type="ECO:0000256" key="1">
    <source>
        <dbReference type="ARBA" id="ARBA00001164"/>
    </source>
</evidence>
<sequence>MSNVRSKICGITRIEDALAAAEAGADAIGFVFYAKSPRAVDVRQARAIIAELPPFVTTVGLFVNASRCELNEILEVVPLDLLQFHGDETPADCEGYHRPWIKALRVRPGDDIEAACQRYSGARGMLLDTYVAGVPGGTGEAFDWSLVPARLSKPIILAGGLSAANVGQAIAQVRPYAVDVSGGVEQAKGIKDAAKIEAFMRAVKQA</sequence>
<dbReference type="InterPro" id="IPR011060">
    <property type="entry name" value="RibuloseP-bd_barrel"/>
</dbReference>
<protein>
    <recommendedName>
        <fullName evidence="5 10">N-(5'-phosphoribosyl)anthranilate isomerase</fullName>
        <shortName evidence="10">PRAI</shortName>
        <ecNumber evidence="4 10">5.3.1.24</ecNumber>
    </recommendedName>
</protein>
<keyword evidence="9 10" id="KW-0413">Isomerase</keyword>
<evidence type="ECO:0000256" key="8">
    <source>
        <dbReference type="ARBA" id="ARBA00023141"/>
    </source>
</evidence>
<comment type="pathway">
    <text evidence="2 10">Amino-acid biosynthesis; L-tryptophan biosynthesis; L-tryptophan from chorismate: step 3/5.</text>
</comment>
<evidence type="ECO:0000256" key="5">
    <source>
        <dbReference type="ARBA" id="ARBA00022272"/>
    </source>
</evidence>
<evidence type="ECO:0000256" key="3">
    <source>
        <dbReference type="ARBA" id="ARBA00007571"/>
    </source>
</evidence>
<dbReference type="AlphaFoldDB" id="A0A7W2L123"/>
<dbReference type="EMBL" id="JACGDG010000009">
    <property type="protein sequence ID" value="MBA6116537.1"/>
    <property type="molecule type" value="Genomic_DNA"/>
</dbReference>
<reference evidence="12 13" key="1">
    <citation type="submission" date="2020-07" db="EMBL/GenBank/DDBJ databases">
        <title>Diversity of carbapenemase encoding genes among Pseudomonas putida group clinical isolates in a tertiary Brazilian hospital.</title>
        <authorList>
            <person name="Alberto-Lei F."/>
            <person name="Nodari C.S."/>
            <person name="Streling A.P."/>
            <person name="Paulino J.T."/>
            <person name="Bessa-Neto F.O."/>
            <person name="Cayo R."/>
            <person name="Gales A.C."/>
        </authorList>
    </citation>
    <scope>NUCLEOTIDE SEQUENCE [LARGE SCALE GENOMIC DNA]</scope>
    <source>
        <strain evidence="12 13">12464</strain>
    </source>
</reference>
<evidence type="ECO:0000256" key="7">
    <source>
        <dbReference type="ARBA" id="ARBA00022822"/>
    </source>
</evidence>
<dbReference type="PANTHER" id="PTHR42894:SF1">
    <property type="entry name" value="N-(5'-PHOSPHORIBOSYL)ANTHRANILATE ISOMERASE"/>
    <property type="match status" value="1"/>
</dbReference>
<dbReference type="Proteomes" id="UP000553948">
    <property type="component" value="Unassembled WGS sequence"/>
</dbReference>
<dbReference type="InterPro" id="IPR001240">
    <property type="entry name" value="PRAI_dom"/>
</dbReference>